<feature type="coiled-coil region" evidence="1">
    <location>
        <begin position="718"/>
        <end position="809"/>
    </location>
</feature>
<dbReference type="Pfam" id="PF03993">
    <property type="entry name" value="DUF349"/>
    <property type="match status" value="5"/>
</dbReference>
<feature type="compositionally biased region" description="Basic and acidic residues" evidence="2">
    <location>
        <begin position="233"/>
        <end position="248"/>
    </location>
</feature>
<feature type="region of interest" description="Disordered" evidence="2">
    <location>
        <begin position="1"/>
        <end position="248"/>
    </location>
</feature>
<keyword evidence="1" id="KW-0175">Coiled coil</keyword>
<evidence type="ECO:0000256" key="1">
    <source>
        <dbReference type="SAM" id="Coils"/>
    </source>
</evidence>
<protein>
    <submittedName>
        <fullName evidence="3">DUF349 domain-containing protein</fullName>
    </submittedName>
</protein>
<reference evidence="3 4" key="1">
    <citation type="submission" date="2023-09" db="EMBL/GenBank/DDBJ databases">
        <authorList>
            <person name="Rey-Velasco X."/>
        </authorList>
    </citation>
    <scope>NUCLEOTIDE SEQUENCE [LARGE SCALE GENOMIC DNA]</scope>
    <source>
        <strain evidence="3 4">F297</strain>
    </source>
</reference>
<dbReference type="EMBL" id="JAVRHP010000191">
    <property type="protein sequence ID" value="MDT0651805.1"/>
    <property type="molecule type" value="Genomic_DNA"/>
</dbReference>
<proteinExistence type="predicted"/>
<feature type="compositionally biased region" description="Acidic residues" evidence="2">
    <location>
        <begin position="189"/>
        <end position="199"/>
    </location>
</feature>
<evidence type="ECO:0000313" key="4">
    <source>
        <dbReference type="Proteomes" id="UP001248819"/>
    </source>
</evidence>
<feature type="compositionally biased region" description="Basic and acidic residues" evidence="2">
    <location>
        <begin position="24"/>
        <end position="39"/>
    </location>
</feature>
<keyword evidence="4" id="KW-1185">Reference proteome</keyword>
<dbReference type="Proteomes" id="UP001248819">
    <property type="component" value="Unassembled WGS sequence"/>
</dbReference>
<accession>A0ABU3D0X5</accession>
<comment type="caution">
    <text evidence="3">The sequence shown here is derived from an EMBL/GenBank/DDBJ whole genome shotgun (WGS) entry which is preliminary data.</text>
</comment>
<feature type="compositionally biased region" description="Basic and acidic residues" evidence="2">
    <location>
        <begin position="172"/>
        <end position="188"/>
    </location>
</feature>
<feature type="compositionally biased region" description="Basic and acidic residues" evidence="2">
    <location>
        <begin position="208"/>
        <end position="219"/>
    </location>
</feature>
<feature type="compositionally biased region" description="Acidic residues" evidence="2">
    <location>
        <begin position="83"/>
        <end position="92"/>
    </location>
</feature>
<gene>
    <name evidence="3" type="ORF">RM529_16800</name>
</gene>
<evidence type="ECO:0000313" key="3">
    <source>
        <dbReference type="EMBL" id="MDT0651805.1"/>
    </source>
</evidence>
<feature type="compositionally biased region" description="Acidic residues" evidence="2">
    <location>
        <begin position="220"/>
        <end position="232"/>
    </location>
</feature>
<dbReference type="InterPro" id="IPR007139">
    <property type="entry name" value="DUF349"/>
</dbReference>
<name>A0ABU3D0X5_9FLAO</name>
<feature type="compositionally biased region" description="Basic and acidic residues" evidence="2">
    <location>
        <begin position="121"/>
        <end position="130"/>
    </location>
</feature>
<organism evidence="3 4">
    <name type="scientific">Autumnicola edwardsiae</name>
    <dbReference type="NCBI Taxonomy" id="3075594"/>
    <lineage>
        <taxon>Bacteria</taxon>
        <taxon>Pseudomonadati</taxon>
        <taxon>Bacteroidota</taxon>
        <taxon>Flavobacteriia</taxon>
        <taxon>Flavobacteriales</taxon>
        <taxon>Flavobacteriaceae</taxon>
        <taxon>Autumnicola</taxon>
    </lineage>
</organism>
<dbReference type="RefSeq" id="WP_311485905.1">
    <property type="nucleotide sequence ID" value="NZ_JAVRHP010000191.1"/>
</dbReference>
<evidence type="ECO:0000256" key="2">
    <source>
        <dbReference type="SAM" id="MobiDB-lite"/>
    </source>
</evidence>
<sequence>MSQEENDKERKGISGENLNTSENKASEKNEVTEGDRKAAAESTDENSFSEPVENAKKDKPAENGNYNAPASAKKESAQVSASEENEEDENDTADALVQENKKGEDNTATNPSFDRDEEDENAQKLEEKVNTAKPDAIEADPASEEEKRVAVAKVSDSDSEEENDSADAYVQENRKQEDLSDKNRVSKSDEDDEDEDLDDGVAGAMVNENRKSPRSHQEDVDNAVAEDSEDESAVERHNIEKKDYHSMSKEQLADELETLLKKEKVQAIKEHVTEIRAEFNAKFDEELEEKKEEFLADGGNIIDFHYSTPLKKRFNDLYFDYKEKRNRYYKQLKQDLNQNLNKRLEIIEELKGLIDVEENINTTYKHFKDLQDRWRVAGAIPRDRYNNVWNTYHHHVENFYDFLHLNREFRDLDFKHNLEQKLKVIDRAEELAEEDDVNRAFRELQMLHKMWKEELGPVGKEYREDIWERFSNATKKIHDKRQQYFNNLDQVFEKNWEKKQEIINKIKEIAEEDYNSHNKWQQKIKEIEALREEFFKAGKVPRAKNEETWSQFKQRVRRFNRNKNHFYKDLKKQQYDNLEKKRELIKIADDNKDSDDFKTVTPLMKKIQADWKKIGHVPRKDSDKVWKQFKAACNHYFDRLHASKNEENKEESEAFEQKKEILDKLKALELSGKKEDDLAKIKEQIGAWKNVGRVPYSKRFIEGKFNKVLDQLFGKLDVNRTKAEMMKYENKIQALNDADDEKKIRNEHYFLTKKIEETTAEIRQLENNLQFFSNVDEDNPLVQDVHKNINDHKAQLEVWKKKLKKVKSLY</sequence>
<feature type="compositionally biased region" description="Basic and acidic residues" evidence="2">
    <location>
        <begin position="1"/>
        <end position="13"/>
    </location>
</feature>